<dbReference type="InterPro" id="IPR018485">
    <property type="entry name" value="FGGY_C"/>
</dbReference>
<dbReference type="Proteomes" id="UP000694548">
    <property type="component" value="Chromosome sgr09"/>
</dbReference>
<dbReference type="InterPro" id="IPR018484">
    <property type="entry name" value="FGGY_N"/>
</dbReference>
<evidence type="ECO:0000313" key="7">
    <source>
        <dbReference type="Proteomes" id="UP000694548"/>
    </source>
</evidence>
<dbReference type="Pfam" id="PF00370">
    <property type="entry name" value="FGGY_N"/>
    <property type="match status" value="1"/>
</dbReference>
<feature type="domain" description="Carbohydrate kinase FGGY N-terminal" evidence="4">
    <location>
        <begin position="6"/>
        <end position="184"/>
    </location>
</feature>
<dbReference type="GO" id="GO:0019321">
    <property type="term" value="P:pentose metabolic process"/>
    <property type="evidence" value="ECO:0007669"/>
    <property type="project" value="TreeGrafter"/>
</dbReference>
<reference evidence="6" key="2">
    <citation type="submission" date="2025-08" db="UniProtKB">
        <authorList>
            <consortium name="Ensembl"/>
        </authorList>
    </citation>
    <scope>IDENTIFICATION</scope>
</reference>
<evidence type="ECO:0000256" key="2">
    <source>
        <dbReference type="ARBA" id="ARBA00022679"/>
    </source>
</evidence>
<dbReference type="GO" id="GO:0019150">
    <property type="term" value="F:D-ribulokinase activity"/>
    <property type="evidence" value="ECO:0007669"/>
    <property type="project" value="TreeGrafter"/>
</dbReference>
<dbReference type="GO" id="GO:0005737">
    <property type="term" value="C:cytoplasm"/>
    <property type="evidence" value="ECO:0007669"/>
    <property type="project" value="TreeGrafter"/>
</dbReference>
<dbReference type="Pfam" id="PF02782">
    <property type="entry name" value="FGGY_C"/>
    <property type="match status" value="1"/>
</dbReference>
<evidence type="ECO:0000313" key="6">
    <source>
        <dbReference type="Ensembl" id="ENSNFUP00015025037.1"/>
    </source>
</evidence>
<sequence length="501" mass="54240">MGEDFYYVGVDVGTGSARAALVTREGQIKTTTEEPLSIWRPKPEHYVQSSTEIWQRCCTKNQVLGIGFDATCSLVVLDQNFQPVSVTEEGECSQNVVMWMDHRAAEQAARITNTNHRVLSRVGGVMSQEMQPPKLLWLKENLKDSCWDKAAHFFDLPDFLSWKATGSLTRRVLLDNNTISPSALIGLTAEAASDLGLNPGTAVGASLIDAHAGGLGVIGANVSGFNLPCEHQPITSRMAMICGTSTCHLAVSGRALFVPGVWGPYLSAMVPGLWLNEGGQSATGSLIDHVVQGHAAYPQLQQQAQLRGENIYTHLNTHLDSMARSGSAADLLGSSLHVWPDFHGNRSPLADPSLKGMVVGLSLRHTLDDLALLYLATIQALALGTLHILEAMRETGHDISTVFMCGGLSKNRLFVQVQANATGMPVVLPDQMEAVLVGAAVLGACASRGYGTIQEAMARMAKVGRVVQPDPSLKSFYERKYKVFLQLFSHQREYQALMDQS</sequence>
<dbReference type="PANTHER" id="PTHR43435:SF4">
    <property type="entry name" value="FGGY CARBOHYDRATE KINASE DOMAIN-CONTAINING PROTEIN"/>
    <property type="match status" value="1"/>
</dbReference>
<protein>
    <submittedName>
        <fullName evidence="6">FGGY carbohydrate kinase domain containing</fullName>
    </submittedName>
</protein>
<dbReference type="Gene3D" id="1.20.58.2240">
    <property type="match status" value="1"/>
</dbReference>
<dbReference type="InterPro" id="IPR006003">
    <property type="entry name" value="FGGY_RbtK-like"/>
</dbReference>
<dbReference type="CDD" id="cd07782">
    <property type="entry name" value="ASKHA_NBD_FGGY_D-RBK"/>
    <property type="match status" value="1"/>
</dbReference>
<evidence type="ECO:0000256" key="1">
    <source>
        <dbReference type="ARBA" id="ARBA00009156"/>
    </source>
</evidence>
<accession>A0A8C6LWF2</accession>
<feature type="domain" description="Carbohydrate kinase FGGY C-terminal" evidence="5">
    <location>
        <begin position="238"/>
        <end position="446"/>
    </location>
</feature>
<reference evidence="6" key="3">
    <citation type="submission" date="2025-09" db="UniProtKB">
        <authorList>
            <consortium name="Ensembl"/>
        </authorList>
    </citation>
    <scope>IDENTIFICATION</scope>
</reference>
<keyword evidence="3" id="KW-0418">Kinase</keyword>
<organism evidence="6 7">
    <name type="scientific">Nothobranchius furzeri</name>
    <name type="common">Turquoise killifish</name>
    <dbReference type="NCBI Taxonomy" id="105023"/>
    <lineage>
        <taxon>Eukaryota</taxon>
        <taxon>Metazoa</taxon>
        <taxon>Chordata</taxon>
        <taxon>Craniata</taxon>
        <taxon>Vertebrata</taxon>
        <taxon>Euteleostomi</taxon>
        <taxon>Actinopterygii</taxon>
        <taxon>Neopterygii</taxon>
        <taxon>Teleostei</taxon>
        <taxon>Neoteleostei</taxon>
        <taxon>Acanthomorphata</taxon>
        <taxon>Ovalentaria</taxon>
        <taxon>Atherinomorphae</taxon>
        <taxon>Cyprinodontiformes</taxon>
        <taxon>Nothobranchiidae</taxon>
        <taxon>Nothobranchius</taxon>
    </lineage>
</organism>
<comment type="similarity">
    <text evidence="1">Belongs to the FGGY kinase family.</text>
</comment>
<dbReference type="PIRSF" id="PIRSF000538">
    <property type="entry name" value="GlpK"/>
    <property type="match status" value="1"/>
</dbReference>
<dbReference type="InterPro" id="IPR043129">
    <property type="entry name" value="ATPase_NBD"/>
</dbReference>
<dbReference type="SUPFAM" id="SSF53067">
    <property type="entry name" value="Actin-like ATPase domain"/>
    <property type="match status" value="2"/>
</dbReference>
<dbReference type="AlphaFoldDB" id="A0A8C6LWF2"/>
<keyword evidence="2" id="KW-0808">Transferase</keyword>
<evidence type="ECO:0000259" key="4">
    <source>
        <dbReference type="Pfam" id="PF00370"/>
    </source>
</evidence>
<keyword evidence="7" id="KW-1185">Reference proteome</keyword>
<dbReference type="InterPro" id="IPR000577">
    <property type="entry name" value="Carb_kinase_FGGY"/>
</dbReference>
<dbReference type="PANTHER" id="PTHR43435">
    <property type="entry name" value="RIBULOKINASE"/>
    <property type="match status" value="1"/>
</dbReference>
<name>A0A8C6LWF2_NOTFU</name>
<dbReference type="Gene3D" id="3.30.420.40">
    <property type="match status" value="2"/>
</dbReference>
<reference evidence="6" key="1">
    <citation type="submission" date="2014-08" db="EMBL/GenBank/DDBJ databases">
        <authorList>
            <person name="Senf B."/>
            <person name="Petzold A."/>
            <person name="Downie B.R."/>
            <person name="Koch P."/>
            <person name="Platzer M."/>
        </authorList>
    </citation>
    <scope>NUCLEOTIDE SEQUENCE [LARGE SCALE GENOMIC DNA]</scope>
    <source>
        <strain evidence="6">GRZ</strain>
    </source>
</reference>
<dbReference type="GeneTree" id="ENSGT01000000214434"/>
<proteinExistence type="inferred from homology"/>
<dbReference type="Ensembl" id="ENSNFUT00015026167.1">
    <property type="protein sequence ID" value="ENSNFUP00015025037.1"/>
    <property type="gene ID" value="ENSNFUG00015011771.1"/>
</dbReference>
<gene>
    <name evidence="6" type="primary">FGGY</name>
    <name evidence="6" type="synonym">fggy</name>
</gene>
<evidence type="ECO:0000259" key="5">
    <source>
        <dbReference type="Pfam" id="PF02782"/>
    </source>
</evidence>
<evidence type="ECO:0000256" key="3">
    <source>
        <dbReference type="ARBA" id="ARBA00022777"/>
    </source>
</evidence>